<proteinExistence type="predicted"/>
<keyword evidence="1" id="KW-0175">Coiled coil</keyword>
<feature type="compositionally biased region" description="Polar residues" evidence="2">
    <location>
        <begin position="32"/>
        <end position="68"/>
    </location>
</feature>
<evidence type="ECO:0000256" key="1">
    <source>
        <dbReference type="SAM" id="Coils"/>
    </source>
</evidence>
<organism evidence="3 4">
    <name type="scientific">Favolaschia claudopus</name>
    <dbReference type="NCBI Taxonomy" id="2862362"/>
    <lineage>
        <taxon>Eukaryota</taxon>
        <taxon>Fungi</taxon>
        <taxon>Dikarya</taxon>
        <taxon>Basidiomycota</taxon>
        <taxon>Agaricomycotina</taxon>
        <taxon>Agaricomycetes</taxon>
        <taxon>Agaricomycetidae</taxon>
        <taxon>Agaricales</taxon>
        <taxon>Marasmiineae</taxon>
        <taxon>Mycenaceae</taxon>
        <taxon>Favolaschia</taxon>
    </lineage>
</organism>
<evidence type="ECO:0000313" key="4">
    <source>
        <dbReference type="Proteomes" id="UP001362999"/>
    </source>
</evidence>
<feature type="coiled-coil region" evidence="1">
    <location>
        <begin position="77"/>
        <end position="104"/>
    </location>
</feature>
<name>A0AAW0CAG9_9AGAR</name>
<dbReference type="Proteomes" id="UP001362999">
    <property type="component" value="Unassembled WGS sequence"/>
</dbReference>
<dbReference type="EMBL" id="JAWWNJ010000020">
    <property type="protein sequence ID" value="KAK7034840.1"/>
    <property type="molecule type" value="Genomic_DNA"/>
</dbReference>
<feature type="region of interest" description="Disordered" evidence="2">
    <location>
        <begin position="1"/>
        <end position="68"/>
    </location>
</feature>
<gene>
    <name evidence="3" type="ORF">R3P38DRAFT_3184252</name>
</gene>
<evidence type="ECO:0000313" key="3">
    <source>
        <dbReference type="EMBL" id="KAK7034840.1"/>
    </source>
</evidence>
<dbReference type="AlphaFoldDB" id="A0AAW0CAG9"/>
<accession>A0AAW0CAG9</accession>
<keyword evidence="4" id="KW-1185">Reference proteome</keyword>
<feature type="compositionally biased region" description="Low complexity" evidence="2">
    <location>
        <begin position="9"/>
        <end position="27"/>
    </location>
</feature>
<feature type="region of interest" description="Disordered" evidence="2">
    <location>
        <begin position="302"/>
        <end position="360"/>
    </location>
</feature>
<feature type="compositionally biased region" description="Basic residues" evidence="2">
    <location>
        <begin position="315"/>
        <end position="325"/>
    </location>
</feature>
<evidence type="ECO:0000256" key="2">
    <source>
        <dbReference type="SAM" id="MobiDB-lite"/>
    </source>
</evidence>
<feature type="region of interest" description="Disordered" evidence="2">
    <location>
        <begin position="380"/>
        <end position="402"/>
    </location>
</feature>
<reference evidence="3 4" key="1">
    <citation type="journal article" date="2024" name="J Genomics">
        <title>Draft genome sequencing and assembly of Favolaschia claudopus CIRM-BRFM 2984 isolated from oak limbs.</title>
        <authorList>
            <person name="Navarro D."/>
            <person name="Drula E."/>
            <person name="Chaduli D."/>
            <person name="Cazenave R."/>
            <person name="Ahrendt S."/>
            <person name="Wang J."/>
            <person name="Lipzen A."/>
            <person name="Daum C."/>
            <person name="Barry K."/>
            <person name="Grigoriev I.V."/>
            <person name="Favel A."/>
            <person name="Rosso M.N."/>
            <person name="Martin F."/>
        </authorList>
    </citation>
    <scope>NUCLEOTIDE SEQUENCE [LARGE SCALE GENOMIC DNA]</scope>
    <source>
        <strain evidence="3 4">CIRM-BRFM 2984</strain>
    </source>
</reference>
<sequence length="541" mass="59203">MSSYGHQRLLSADSSSSGSTSSLPSFLPDSEPQLSWDNGSSQYDTVFTNRPNASQNQNQSSLMPSQSTNPLTLMHQMQLQTQQISMLQNENAFLRSQNDNLLQMISNFSQRPVAAPANPTPTDPLRPLVHTQHRSVKFWQRGSWNELLKPSGVTGSTNVAPDGRNYTPSSFLFAEDINGHPPSEDDVTGMKAAASDIFTDLARQEQLPNASLGWSQAGFRAKTLFYAAIETKYPNLRFCSNRGQEELLGMKFGCSDPIQWLHRKQANNWKADWIATYTYSNWKASHGAKYLKHSIKVESETVASHELSSPSPLRSPRKQSSKRKRDRSENSIVDPTASKRKKITSLDESKPTPPVSNSDAKKHVYFLRPGYHTINISTVIDPDTRSPHPNSGSGSGFSFRSTYAPRNNLTPAALVTPPPAAVTAPPHPSQTIPPIEFLPDSPDQPSASVPLSLVAAPPNGSSLNVLALGAVTTDAPDDTSAAPAPALCQNQWLHDNPAETKKTFGPYWKTLAKAEKEKWKAREAQAKQAYAQALGTSLSTA</sequence>
<protein>
    <submittedName>
        <fullName evidence="3">Uncharacterized protein</fullName>
    </submittedName>
</protein>
<comment type="caution">
    <text evidence="3">The sequence shown here is derived from an EMBL/GenBank/DDBJ whole genome shotgun (WGS) entry which is preliminary data.</text>
</comment>